<evidence type="ECO:0000313" key="2">
    <source>
        <dbReference type="Proteomes" id="UP001594351"/>
    </source>
</evidence>
<proteinExistence type="predicted"/>
<sequence length="335" mass="38126">MKTKKETIRECIFFSVLILLSISLSTPVLSQTLESPDKVTEIDFAGLLFRAQLFHTSHRTKAEHIKAAIMKFRKTLISTGPRYLKADTDLKKARLLEELGYSPAAGYRKDKLLTMGVFAEVMVQVLDLDTQLLAMSTADDYVNILVREGILEQEAADSHLTNKDIITAFAKVGLVIEYYRYLSQREFALLLFETKKLDARFTGTSDQQPASVDDFRTTFSGLETRYAKADTDIEKIKFLEKLDYAPDEGYTLEKILDYGDFSVTMVKVFRLKSMLPENPTLRDYIRVLADEAIIESREPEILVPLLVVLDAIKKGRLSEDDTELPDYQRPLSPIE</sequence>
<gene>
    <name evidence="1" type="ORF">ACFL27_18685</name>
</gene>
<evidence type="ECO:0000313" key="1">
    <source>
        <dbReference type="EMBL" id="MFC1852227.1"/>
    </source>
</evidence>
<name>A0ABV6Z1B8_UNCC1</name>
<comment type="caution">
    <text evidence="1">The sequence shown here is derived from an EMBL/GenBank/DDBJ whole genome shotgun (WGS) entry which is preliminary data.</text>
</comment>
<accession>A0ABV6Z1B8</accession>
<protein>
    <submittedName>
        <fullName evidence="1">Uncharacterized protein</fullName>
    </submittedName>
</protein>
<reference evidence="1 2" key="1">
    <citation type="submission" date="2024-09" db="EMBL/GenBank/DDBJ databases">
        <title>Laminarin stimulates single cell rates of sulfate reduction while oxygen inhibits transcriptomic activity in coastal marine sediment.</title>
        <authorList>
            <person name="Lindsay M."/>
            <person name="Orcutt B."/>
            <person name="Emerson D."/>
            <person name="Stepanauskas R."/>
            <person name="D'Angelo T."/>
        </authorList>
    </citation>
    <scope>NUCLEOTIDE SEQUENCE [LARGE SCALE GENOMIC DNA]</scope>
    <source>
        <strain evidence="1">SAG AM-311-K15</strain>
    </source>
</reference>
<organism evidence="1 2">
    <name type="scientific">candidate division CSSED10-310 bacterium</name>
    <dbReference type="NCBI Taxonomy" id="2855610"/>
    <lineage>
        <taxon>Bacteria</taxon>
        <taxon>Bacteria division CSSED10-310</taxon>
    </lineage>
</organism>
<dbReference type="EMBL" id="JBHPBY010000284">
    <property type="protein sequence ID" value="MFC1852227.1"/>
    <property type="molecule type" value="Genomic_DNA"/>
</dbReference>
<dbReference type="Proteomes" id="UP001594351">
    <property type="component" value="Unassembled WGS sequence"/>
</dbReference>
<keyword evidence="2" id="KW-1185">Reference proteome</keyword>